<dbReference type="RefSeq" id="WP_262398069.1">
    <property type="nucleotide sequence ID" value="NZ_JACRTC010000006.1"/>
</dbReference>
<name>A0A926IB82_9FIRM</name>
<evidence type="ECO:0000313" key="5">
    <source>
        <dbReference type="EMBL" id="MBC8570976.1"/>
    </source>
</evidence>
<feature type="binding site" evidence="3">
    <location>
        <position position="201"/>
    </location>
    <ligand>
        <name>Zn(2+)</name>
        <dbReference type="ChEBI" id="CHEBI:29105"/>
    </ligand>
</feature>
<dbReference type="Gene3D" id="3.20.20.330">
    <property type="entry name" value="Homocysteine-binding-like domain"/>
    <property type="match status" value="1"/>
</dbReference>
<evidence type="ECO:0000256" key="3">
    <source>
        <dbReference type="PROSITE-ProRule" id="PRU00333"/>
    </source>
</evidence>
<dbReference type="SUPFAM" id="SSF82282">
    <property type="entry name" value="Homocysteine S-methyltransferase"/>
    <property type="match status" value="1"/>
</dbReference>
<keyword evidence="3" id="KW-0862">Zinc</keyword>
<sequence length="409" mass="44170">MEVPLPPRLLDGATGTNLMRVGMPISACPEQWILEHPGVLLELQRAYIEAGAQVLYAPTFTANRAMLSRFGKDDEVDALNAKLVALTKAAAEASGVLVAGDIAPTNLAIEPFGETPFLELVNIYSEQAFALKNAGVDLIVCETMISMTGMRAAVLGARQTGLPLYVTMSMNEEGETLDGSNMLSCMIAAQSLGVKAFGINCTGRFDKLTEQIERLIPYAQVPLIAKPSLGEPDAHGEYPMTPEEFAAAMKQVLDAGASMVGGCCGATPAHIAALRLMVESYDFAGRKLPQPNPEDIIACSYDETFFLTEDLEFSEPLSCEVDMTEDILEAEDEGWDAVLVEVPTPDDAYHFAQNAHMTDLPVAFLSDNESALEMALIYYPGRAIVCSSMTDLEREVLEKICEGYGALLF</sequence>
<evidence type="ECO:0000313" key="6">
    <source>
        <dbReference type="Proteomes" id="UP000660861"/>
    </source>
</evidence>
<keyword evidence="6" id="KW-1185">Reference proteome</keyword>
<organism evidence="5 6">
    <name type="scientific">Zongyangia hominis</name>
    <dbReference type="NCBI Taxonomy" id="2763677"/>
    <lineage>
        <taxon>Bacteria</taxon>
        <taxon>Bacillati</taxon>
        <taxon>Bacillota</taxon>
        <taxon>Clostridia</taxon>
        <taxon>Eubacteriales</taxon>
        <taxon>Oscillospiraceae</taxon>
        <taxon>Zongyangia</taxon>
    </lineage>
</organism>
<evidence type="ECO:0000256" key="1">
    <source>
        <dbReference type="ARBA" id="ARBA00022603"/>
    </source>
</evidence>
<feature type="binding site" evidence="3">
    <location>
        <position position="264"/>
    </location>
    <ligand>
        <name>Zn(2+)</name>
        <dbReference type="ChEBI" id="CHEBI:29105"/>
    </ligand>
</feature>
<proteinExistence type="predicted"/>
<accession>A0A926IB82</accession>
<protein>
    <submittedName>
        <fullName evidence="5">Homocysteine S-methyltransferase family protein</fullName>
    </submittedName>
</protein>
<dbReference type="Proteomes" id="UP000660861">
    <property type="component" value="Unassembled WGS sequence"/>
</dbReference>
<gene>
    <name evidence="5" type="ORF">H8709_09065</name>
</gene>
<evidence type="ECO:0000259" key="4">
    <source>
        <dbReference type="PROSITE" id="PS50970"/>
    </source>
</evidence>
<dbReference type="GO" id="GO:0008168">
    <property type="term" value="F:methyltransferase activity"/>
    <property type="evidence" value="ECO:0007669"/>
    <property type="project" value="UniProtKB-UniRule"/>
</dbReference>
<keyword evidence="3" id="KW-0479">Metal-binding</keyword>
<dbReference type="GO" id="GO:0046872">
    <property type="term" value="F:metal ion binding"/>
    <property type="evidence" value="ECO:0007669"/>
    <property type="project" value="UniProtKB-KW"/>
</dbReference>
<dbReference type="EMBL" id="JACRTC010000006">
    <property type="protein sequence ID" value="MBC8570976.1"/>
    <property type="molecule type" value="Genomic_DNA"/>
</dbReference>
<dbReference type="PANTHER" id="PTHR11103:SF18">
    <property type="entry name" value="SLR1189 PROTEIN"/>
    <property type="match status" value="1"/>
</dbReference>
<feature type="domain" description="Hcy-binding" evidence="4">
    <location>
        <begin position="1"/>
        <end position="278"/>
    </location>
</feature>
<dbReference type="InterPro" id="IPR036589">
    <property type="entry name" value="HCY_dom_sf"/>
</dbReference>
<evidence type="ECO:0000256" key="2">
    <source>
        <dbReference type="ARBA" id="ARBA00022679"/>
    </source>
</evidence>
<dbReference type="Pfam" id="PF02574">
    <property type="entry name" value="S-methyl_trans"/>
    <property type="match status" value="1"/>
</dbReference>
<reference evidence="5" key="1">
    <citation type="submission" date="2020-08" db="EMBL/GenBank/DDBJ databases">
        <title>Genome public.</title>
        <authorList>
            <person name="Liu C."/>
            <person name="Sun Q."/>
        </authorList>
    </citation>
    <scope>NUCLEOTIDE SEQUENCE</scope>
    <source>
        <strain evidence="5">NSJ-54</strain>
    </source>
</reference>
<keyword evidence="2 3" id="KW-0808">Transferase</keyword>
<comment type="cofactor">
    <cofactor evidence="3">
        <name>Zn(2+)</name>
        <dbReference type="ChEBI" id="CHEBI:29105"/>
    </cofactor>
</comment>
<feature type="binding site" evidence="3">
    <location>
        <position position="263"/>
    </location>
    <ligand>
        <name>Zn(2+)</name>
        <dbReference type="ChEBI" id="CHEBI:29105"/>
    </ligand>
</feature>
<dbReference type="PANTHER" id="PTHR11103">
    <property type="entry name" value="SLR1189 PROTEIN"/>
    <property type="match status" value="1"/>
</dbReference>
<dbReference type="PROSITE" id="PS50970">
    <property type="entry name" value="HCY"/>
    <property type="match status" value="1"/>
</dbReference>
<dbReference type="GO" id="GO:0032259">
    <property type="term" value="P:methylation"/>
    <property type="evidence" value="ECO:0007669"/>
    <property type="project" value="UniProtKB-KW"/>
</dbReference>
<dbReference type="InterPro" id="IPR003726">
    <property type="entry name" value="HCY_dom"/>
</dbReference>
<comment type="caution">
    <text evidence="5">The sequence shown here is derived from an EMBL/GenBank/DDBJ whole genome shotgun (WGS) entry which is preliminary data.</text>
</comment>
<dbReference type="AlphaFoldDB" id="A0A926IB82"/>
<keyword evidence="1 3" id="KW-0489">Methyltransferase</keyword>